<keyword evidence="1" id="KW-0812">Transmembrane</keyword>
<protein>
    <submittedName>
        <fullName evidence="2">Uncharacterized protein</fullName>
    </submittedName>
</protein>
<feature type="transmembrane region" description="Helical" evidence="1">
    <location>
        <begin position="35"/>
        <end position="62"/>
    </location>
</feature>
<keyword evidence="1" id="KW-1133">Transmembrane helix</keyword>
<organism evidence="2 3">
    <name type="scientific">Rhodanobacter glycinis</name>
    <dbReference type="NCBI Taxonomy" id="582702"/>
    <lineage>
        <taxon>Bacteria</taxon>
        <taxon>Pseudomonadati</taxon>
        <taxon>Pseudomonadota</taxon>
        <taxon>Gammaproteobacteria</taxon>
        <taxon>Lysobacterales</taxon>
        <taxon>Rhodanobacteraceae</taxon>
        <taxon>Rhodanobacter</taxon>
    </lineage>
</organism>
<feature type="transmembrane region" description="Helical" evidence="1">
    <location>
        <begin position="82"/>
        <end position="102"/>
    </location>
</feature>
<keyword evidence="3" id="KW-1185">Reference proteome</keyword>
<reference evidence="3" key="1">
    <citation type="submission" date="2016-10" db="EMBL/GenBank/DDBJ databases">
        <authorList>
            <person name="Varghese N."/>
            <person name="Submissions S."/>
        </authorList>
    </citation>
    <scope>NUCLEOTIDE SEQUENCE [LARGE SCALE GENOMIC DNA]</scope>
    <source>
        <strain evidence="3">MO64</strain>
    </source>
</reference>
<gene>
    <name evidence="2" type="ORF">SAMN05192579_110104</name>
</gene>
<evidence type="ECO:0000313" key="2">
    <source>
        <dbReference type="EMBL" id="SFK98471.1"/>
    </source>
</evidence>
<name>A0A1I4E2U4_9GAMM</name>
<accession>A0A1I4E2U4</accession>
<evidence type="ECO:0000313" key="3">
    <source>
        <dbReference type="Proteomes" id="UP000198725"/>
    </source>
</evidence>
<dbReference type="Proteomes" id="UP000198725">
    <property type="component" value="Unassembled WGS sequence"/>
</dbReference>
<keyword evidence="1" id="KW-0472">Membrane</keyword>
<evidence type="ECO:0000256" key="1">
    <source>
        <dbReference type="SAM" id="Phobius"/>
    </source>
</evidence>
<proteinExistence type="predicted"/>
<feature type="transmembrane region" description="Helical" evidence="1">
    <location>
        <begin position="6"/>
        <end position="23"/>
    </location>
</feature>
<dbReference type="RefSeq" id="WP_008213426.1">
    <property type="nucleotide sequence ID" value="NZ_FOSR01000010.1"/>
</dbReference>
<dbReference type="EMBL" id="FOSR01000010">
    <property type="protein sequence ID" value="SFK98471.1"/>
    <property type="molecule type" value="Genomic_DNA"/>
</dbReference>
<sequence length="105" mass="11897">MRYLALMLLAPVLLIFAWLYWCYPKNLRRTWPRRLFDIIVLLLAAVLGVHMATLGFEAVPVAELNEFGRVSGGIWKQVLPALYGYGAFSAVLALGLLGRFALFRR</sequence>
<dbReference type="AlphaFoldDB" id="A0A1I4E2U4"/>